<proteinExistence type="predicted"/>
<evidence type="ECO:0000313" key="2">
    <source>
        <dbReference type="Proteomes" id="UP001302020"/>
    </source>
</evidence>
<sequence length="274" mass="29650">MQDSHPYRALATAAVTSNRNAPEQAEAVRAALAGVLASPPFARSPCMRRLLRYLVEASLDGQDARPSEYRIGLEALGKNPRTYSPQEDPSVRVQVGRLRERLGRYYADAGAADPLRFEIPNGSYTALIHRSQTQRTAAGAAHRTLLVSALQALAEGRGAVRFALGLREELMHRLHRELGGLAIVSPCVASGAALPSACTSAAASAYRLEGSVRQVQGIARATLRLVDPHSECVLWCERFDQPDEGVLQTQEALSTAICARLRHDVFAPPHGAQR</sequence>
<keyword evidence="2" id="KW-1185">Reference proteome</keyword>
<dbReference type="RefSeq" id="WP_317844350.1">
    <property type="nucleotide sequence ID" value="NZ_CP126170.1"/>
</dbReference>
<accession>A0ABZ0JMW3</accession>
<dbReference type="Proteomes" id="UP001302020">
    <property type="component" value="Chromosome"/>
</dbReference>
<organism evidence="1 2">
    <name type="scientific">Xanthomonas rydalmerensis</name>
    <dbReference type="NCBI Taxonomy" id="3046274"/>
    <lineage>
        <taxon>Bacteria</taxon>
        <taxon>Pseudomonadati</taxon>
        <taxon>Pseudomonadota</taxon>
        <taxon>Gammaproteobacteria</taxon>
        <taxon>Lysobacterales</taxon>
        <taxon>Lysobacteraceae</taxon>
        <taxon>Xanthomonas</taxon>
    </lineage>
</organism>
<name>A0ABZ0JMW3_9XANT</name>
<gene>
    <name evidence="1" type="ORF">QN243_01335</name>
</gene>
<evidence type="ECO:0000313" key="1">
    <source>
        <dbReference type="EMBL" id="WOS41156.1"/>
    </source>
</evidence>
<protein>
    <submittedName>
        <fullName evidence="1">Uncharacterized protein</fullName>
    </submittedName>
</protein>
<dbReference type="EMBL" id="CP126172">
    <property type="protein sequence ID" value="WOS41156.1"/>
    <property type="molecule type" value="Genomic_DNA"/>
</dbReference>
<reference evidence="1 2" key="1">
    <citation type="submission" date="2023-05" db="EMBL/GenBank/DDBJ databases">
        <title>Xanthomonas rydalmerenesis sp. nov., a novel Xanthomonas species isolated from Fragaria x ananassa.</title>
        <authorList>
            <person name="McKnight D.J.E."/>
            <person name="Wong-Bajracharya J."/>
            <person name="Okoh E.B."/>
            <person name="Snijders F."/>
            <person name="Lidbetter F."/>
            <person name="Webster J."/>
            <person name="Djordjevic S.P."/>
            <person name="Bogema D.R."/>
            <person name="Chapman T.A."/>
        </authorList>
    </citation>
    <scope>NUCLEOTIDE SEQUENCE [LARGE SCALE GENOMIC DNA]</scope>
    <source>
        <strain evidence="1 2">DAR34883</strain>
    </source>
</reference>